<dbReference type="InterPro" id="IPR029058">
    <property type="entry name" value="AB_hydrolase_fold"/>
</dbReference>
<feature type="domain" description="NB-ARC" evidence="1">
    <location>
        <begin position="329"/>
        <end position="395"/>
    </location>
</feature>
<evidence type="ECO:0000313" key="4">
    <source>
        <dbReference type="Proteomes" id="UP000034182"/>
    </source>
</evidence>
<dbReference type="InterPro" id="IPR056681">
    <property type="entry name" value="DUF7779"/>
</dbReference>
<dbReference type="Pfam" id="PF25000">
    <property type="entry name" value="DUF7779"/>
    <property type="match status" value="1"/>
</dbReference>
<protein>
    <submittedName>
        <fullName evidence="3">Putative tetratricopeptide repeat domain-containing protein</fullName>
    </submittedName>
</protein>
<dbReference type="AlphaFoldDB" id="A0A0G2GD22"/>
<dbReference type="Pfam" id="PF00931">
    <property type="entry name" value="NB-ARC"/>
    <property type="match status" value="1"/>
</dbReference>
<dbReference type="GO" id="GO:0043531">
    <property type="term" value="F:ADP binding"/>
    <property type="evidence" value="ECO:0007669"/>
    <property type="project" value="InterPro"/>
</dbReference>
<dbReference type="InterPro" id="IPR011990">
    <property type="entry name" value="TPR-like_helical_dom_sf"/>
</dbReference>
<evidence type="ECO:0000259" key="1">
    <source>
        <dbReference type="Pfam" id="PF00931"/>
    </source>
</evidence>
<dbReference type="SMART" id="SM00028">
    <property type="entry name" value="TPR"/>
    <property type="match status" value="2"/>
</dbReference>
<dbReference type="InterPro" id="IPR027417">
    <property type="entry name" value="P-loop_NTPase"/>
</dbReference>
<reference evidence="3 4" key="1">
    <citation type="submission" date="2015-03" db="EMBL/GenBank/DDBJ databases">
        <authorList>
            <person name="Morales-Cruz A."/>
            <person name="Amrine K.C."/>
            <person name="Cantu D."/>
        </authorList>
    </citation>
    <scope>NUCLEOTIDE SEQUENCE [LARGE SCALE GENOMIC DNA]</scope>
    <source>
        <strain evidence="3">DS831</strain>
    </source>
</reference>
<dbReference type="Gene3D" id="3.40.50.1820">
    <property type="entry name" value="alpha/beta hydrolase"/>
    <property type="match status" value="1"/>
</dbReference>
<proteinExistence type="predicted"/>
<dbReference type="PRINTS" id="PR00364">
    <property type="entry name" value="DISEASERSIST"/>
</dbReference>
<dbReference type="PANTHER" id="PTHR35205:SF1">
    <property type="entry name" value="ZU5 DOMAIN-CONTAINING PROTEIN"/>
    <property type="match status" value="1"/>
</dbReference>
<dbReference type="PANTHER" id="PTHR35205">
    <property type="entry name" value="NB-ARC AND TPR DOMAIN PROTEIN"/>
    <property type="match status" value="1"/>
</dbReference>
<comment type="caution">
    <text evidence="3">The sequence shown here is derived from an EMBL/GenBank/DDBJ whole genome shotgun (WGS) entry which is preliminary data.</text>
</comment>
<feature type="domain" description="DUF7779" evidence="2">
    <location>
        <begin position="566"/>
        <end position="661"/>
    </location>
</feature>
<organism evidence="3 4">
    <name type="scientific">Diplodia seriata</name>
    <dbReference type="NCBI Taxonomy" id="420778"/>
    <lineage>
        <taxon>Eukaryota</taxon>
        <taxon>Fungi</taxon>
        <taxon>Dikarya</taxon>
        <taxon>Ascomycota</taxon>
        <taxon>Pezizomycotina</taxon>
        <taxon>Dothideomycetes</taxon>
        <taxon>Dothideomycetes incertae sedis</taxon>
        <taxon>Botryosphaeriales</taxon>
        <taxon>Botryosphaeriaceae</taxon>
        <taxon>Diplodia</taxon>
    </lineage>
</organism>
<name>A0A0G2GD22_9PEZI</name>
<evidence type="ECO:0000259" key="2">
    <source>
        <dbReference type="Pfam" id="PF25000"/>
    </source>
</evidence>
<dbReference type="Proteomes" id="UP000034182">
    <property type="component" value="Unassembled WGS sequence"/>
</dbReference>
<dbReference type="InterPro" id="IPR019734">
    <property type="entry name" value="TPR_rpt"/>
</dbReference>
<dbReference type="SUPFAM" id="SSF48452">
    <property type="entry name" value="TPR-like"/>
    <property type="match status" value="1"/>
</dbReference>
<dbReference type="Gene3D" id="3.40.50.300">
    <property type="entry name" value="P-loop containing nucleotide triphosphate hydrolases"/>
    <property type="match status" value="1"/>
</dbReference>
<dbReference type="SUPFAM" id="SSF53474">
    <property type="entry name" value="alpha/beta-Hydrolases"/>
    <property type="match status" value="1"/>
</dbReference>
<dbReference type="Gene3D" id="1.25.40.10">
    <property type="entry name" value="Tetratricopeptide repeat domain"/>
    <property type="match status" value="1"/>
</dbReference>
<accession>A0A0G2GD22</accession>
<dbReference type="EMBL" id="LAQI01000083">
    <property type="protein sequence ID" value="KKY21558.1"/>
    <property type="molecule type" value="Genomic_DNA"/>
</dbReference>
<evidence type="ECO:0000313" key="3">
    <source>
        <dbReference type="EMBL" id="KKY21558.1"/>
    </source>
</evidence>
<dbReference type="InterPro" id="IPR002182">
    <property type="entry name" value="NB-ARC"/>
</dbReference>
<gene>
    <name evidence="3" type="ORF">UCDDS831_g04203</name>
</gene>
<sequence length="944" mass="105421">MERLLEADRPQSILVLVPGVGTKPPDKWHDENERPWLNALPTTVSAGMSAYAFAHELTPRRFAWPQLFGQGEKLLTQLAELAETQAKRASAAANGAPKLPIVVVAHSVGGFIVKEALCSAFEQKNRYRDLLEALAGIVFLGTPHAISKEDGVWNDITHAIDQSSKAKNLINPEARLKLAQLSRRFMQAAAELQVLSCHEAEKTKVKSSLISSSKVFIAPRELVQLKFPRERVLALRSDHRGLCDFKAQSSEFKELASFLETALEDARLKIINGSPDYNIPEALAALTVKDVSDTESLNHERGHADVLKRLDDIFLGSHEDDESVSSSGKEMTMFALVGPGGMGKTQIATEFVHLRKDRFDAIFWVYADQPVKVSDGFSKIALELGLVPEDSADAKDPVVVRENVKGWMANPVKSYEASETSIEKASWLLVFDNADDADIIGDYWPVDGPGCVLLTSRYPLHLDGIEDSILQPFPPEDAFNFLIKLTKRKNDPAERQAGTEVVRRLGGLPLAVTQMAGIITRRDLSFAEFLAAYDERENQEELFKTKMENPLTRRKSEYGHTLASVWALESLKHGRALLDVLSFLDPDQIPEAIMTALLLSRKSSSSSDPPLLHDYPRSASEYQRARTELLQSSLISRQRTAQSMAVHRLVQDVARAKMTAPRLRLAFATCLHLLSAAWPFEAFGWRHGVARWSACEELFPHVMKLMHFSDGLEGLEHDVSTKFRLAKLLTDAGWFYHESGNSLEAIPFYEKAQGLGEYVERNLSDELFTDETISSEDVAAMLAEIHHNIGCVATETNKPADAVHHFTKFNEMMAEEARANGKRKEYAISWNELGIAKMMNKEWKDAEKCFLRSIEIMKEVDASAKELRSLPTVNLGLSYWLQDGRLEDADTVLMAGLQDREAIYGVNDRESFMDTVGKNHHRTADTCVKVADHCIRLNMLDAAE</sequence>
<dbReference type="SUPFAM" id="SSF52540">
    <property type="entry name" value="P-loop containing nucleoside triphosphate hydrolases"/>
    <property type="match status" value="1"/>
</dbReference>
<reference evidence="3 4" key="2">
    <citation type="submission" date="2015-05" db="EMBL/GenBank/DDBJ databases">
        <title>Distinctive expansion of gene families associated with plant cell wall degradation and secondary metabolism in the genomes of grapevine trunk pathogens.</title>
        <authorList>
            <person name="Lawrence D.P."/>
            <person name="Travadon R."/>
            <person name="Rolshausen P.E."/>
            <person name="Baumgartner K."/>
        </authorList>
    </citation>
    <scope>NUCLEOTIDE SEQUENCE [LARGE SCALE GENOMIC DNA]</scope>
    <source>
        <strain evidence="3">DS831</strain>
    </source>
</reference>